<dbReference type="AlphaFoldDB" id="A0A8H5ERC3"/>
<organism evidence="1 2">
    <name type="scientific">Psilocybe cf. subviscida</name>
    <dbReference type="NCBI Taxonomy" id="2480587"/>
    <lineage>
        <taxon>Eukaryota</taxon>
        <taxon>Fungi</taxon>
        <taxon>Dikarya</taxon>
        <taxon>Basidiomycota</taxon>
        <taxon>Agaricomycotina</taxon>
        <taxon>Agaricomycetes</taxon>
        <taxon>Agaricomycetidae</taxon>
        <taxon>Agaricales</taxon>
        <taxon>Agaricineae</taxon>
        <taxon>Strophariaceae</taxon>
        <taxon>Psilocybe</taxon>
    </lineage>
</organism>
<evidence type="ECO:0000313" key="2">
    <source>
        <dbReference type="Proteomes" id="UP000567179"/>
    </source>
</evidence>
<accession>A0A8H5ERC3</accession>
<name>A0A8H5ERC3_9AGAR</name>
<gene>
    <name evidence="1" type="ORF">D9619_012448</name>
</gene>
<keyword evidence="2" id="KW-1185">Reference proteome</keyword>
<evidence type="ECO:0000313" key="1">
    <source>
        <dbReference type="EMBL" id="KAF5309565.1"/>
    </source>
</evidence>
<dbReference type="Proteomes" id="UP000567179">
    <property type="component" value="Unassembled WGS sequence"/>
</dbReference>
<reference evidence="1 2" key="1">
    <citation type="journal article" date="2020" name="ISME J.">
        <title>Uncovering the hidden diversity of litter-decomposition mechanisms in mushroom-forming fungi.</title>
        <authorList>
            <person name="Floudas D."/>
            <person name="Bentzer J."/>
            <person name="Ahren D."/>
            <person name="Johansson T."/>
            <person name="Persson P."/>
            <person name="Tunlid A."/>
        </authorList>
    </citation>
    <scope>NUCLEOTIDE SEQUENCE [LARGE SCALE GENOMIC DNA]</scope>
    <source>
        <strain evidence="1 2">CBS 101986</strain>
    </source>
</reference>
<sequence>MVYVHDASSPASANVLLPPSVLRQRMRECVAVARLKLGYTFTRIRANLIGASLGFWCTGPVPTAPPQAQPAPLNFPNFGGSNGSCIPSDSIAYNSGKPRHESRRDAPVSLHLSTMGHKDGGYELSLAERASGLVAAPGADGVSMLRRHKT</sequence>
<dbReference type="EMBL" id="JAACJJ010000059">
    <property type="protein sequence ID" value="KAF5309565.1"/>
    <property type="molecule type" value="Genomic_DNA"/>
</dbReference>
<proteinExistence type="predicted"/>
<comment type="caution">
    <text evidence="1">The sequence shown here is derived from an EMBL/GenBank/DDBJ whole genome shotgun (WGS) entry which is preliminary data.</text>
</comment>
<protein>
    <submittedName>
        <fullName evidence="1">Uncharacterized protein</fullName>
    </submittedName>
</protein>